<keyword evidence="2" id="KW-1185">Reference proteome</keyword>
<accession>A0ACC0BW33</accession>
<reference evidence="2" key="1">
    <citation type="journal article" date="2023" name="Nat. Plants">
        <title>Single-cell RNA sequencing provides a high-resolution roadmap for understanding the multicellular compartmentation of specialized metabolism.</title>
        <authorList>
            <person name="Sun S."/>
            <person name="Shen X."/>
            <person name="Li Y."/>
            <person name="Li Y."/>
            <person name="Wang S."/>
            <person name="Li R."/>
            <person name="Zhang H."/>
            <person name="Shen G."/>
            <person name="Guo B."/>
            <person name="Wei J."/>
            <person name="Xu J."/>
            <person name="St-Pierre B."/>
            <person name="Chen S."/>
            <person name="Sun C."/>
        </authorList>
    </citation>
    <scope>NUCLEOTIDE SEQUENCE [LARGE SCALE GENOMIC DNA]</scope>
</reference>
<evidence type="ECO:0000313" key="1">
    <source>
        <dbReference type="EMBL" id="KAI5676883.1"/>
    </source>
</evidence>
<dbReference type="EMBL" id="CM044702">
    <property type="protein sequence ID" value="KAI5676883.1"/>
    <property type="molecule type" value="Genomic_DNA"/>
</dbReference>
<organism evidence="1 2">
    <name type="scientific">Catharanthus roseus</name>
    <name type="common">Madagascar periwinkle</name>
    <name type="synonym">Vinca rosea</name>
    <dbReference type="NCBI Taxonomy" id="4058"/>
    <lineage>
        <taxon>Eukaryota</taxon>
        <taxon>Viridiplantae</taxon>
        <taxon>Streptophyta</taxon>
        <taxon>Embryophyta</taxon>
        <taxon>Tracheophyta</taxon>
        <taxon>Spermatophyta</taxon>
        <taxon>Magnoliopsida</taxon>
        <taxon>eudicotyledons</taxon>
        <taxon>Gunneridae</taxon>
        <taxon>Pentapetalae</taxon>
        <taxon>asterids</taxon>
        <taxon>lamiids</taxon>
        <taxon>Gentianales</taxon>
        <taxon>Apocynaceae</taxon>
        <taxon>Rauvolfioideae</taxon>
        <taxon>Vinceae</taxon>
        <taxon>Catharanthinae</taxon>
        <taxon>Catharanthus</taxon>
    </lineage>
</organism>
<comment type="caution">
    <text evidence="1">The sequence shown here is derived from an EMBL/GenBank/DDBJ whole genome shotgun (WGS) entry which is preliminary data.</text>
</comment>
<proteinExistence type="predicted"/>
<name>A0ACC0BW33_CATRO</name>
<dbReference type="Proteomes" id="UP001060085">
    <property type="component" value="Linkage Group LG02"/>
</dbReference>
<sequence>MLGRCTLDLNPVERECGTVGGLVRKGSPARVAQGSLGKLTKNTHARELTEHPSLMPFKCFLPFSDDSVTRSVPQGTQIPYPAAVDLAERYGVSHVLDELEGRMK</sequence>
<evidence type="ECO:0000313" key="2">
    <source>
        <dbReference type="Proteomes" id="UP001060085"/>
    </source>
</evidence>
<protein>
    <submittedName>
        <fullName evidence="1">Uncharacterized protein</fullName>
    </submittedName>
</protein>
<gene>
    <name evidence="1" type="ORF">M9H77_07833</name>
</gene>